<dbReference type="EMBL" id="LZYB01000004">
    <property type="protein sequence ID" value="OBV10567.1"/>
    <property type="molecule type" value="Genomic_DNA"/>
</dbReference>
<reference evidence="1 2" key="1">
    <citation type="submission" date="2016-06" db="EMBL/GenBank/DDBJ databases">
        <title>Genome sequence of Porphyrobacter dokdonensis DSW-74.</title>
        <authorList>
            <person name="Kim J.F."/>
            <person name="Song J.Y."/>
        </authorList>
    </citation>
    <scope>NUCLEOTIDE SEQUENCE [LARGE SCALE GENOMIC DNA]</scope>
    <source>
        <strain evidence="1 2">DSW-74</strain>
    </source>
</reference>
<dbReference type="PATRIC" id="fig|1300349.4.peg.1772"/>
<keyword evidence="2" id="KW-1185">Reference proteome</keyword>
<accession>A0A1A7BGM2</accession>
<evidence type="ECO:0000313" key="1">
    <source>
        <dbReference type="EMBL" id="OBV10567.1"/>
    </source>
</evidence>
<name>A0A1A7BGM2_9SPHN</name>
<evidence type="ECO:0000313" key="2">
    <source>
        <dbReference type="Proteomes" id="UP000092484"/>
    </source>
</evidence>
<dbReference type="Proteomes" id="UP000092484">
    <property type="component" value="Unassembled WGS sequence"/>
</dbReference>
<dbReference type="AlphaFoldDB" id="A0A1A7BGM2"/>
<comment type="caution">
    <text evidence="1">The sequence shown here is derived from an EMBL/GenBank/DDBJ whole genome shotgun (WGS) entry which is preliminary data.</text>
</comment>
<gene>
    <name evidence="1" type="ORF">I603_1780</name>
</gene>
<organism evidence="1 2">
    <name type="scientific">Erythrobacter dokdonensis DSW-74</name>
    <dbReference type="NCBI Taxonomy" id="1300349"/>
    <lineage>
        <taxon>Bacteria</taxon>
        <taxon>Pseudomonadati</taxon>
        <taxon>Pseudomonadota</taxon>
        <taxon>Alphaproteobacteria</taxon>
        <taxon>Sphingomonadales</taxon>
        <taxon>Erythrobacteraceae</taxon>
        <taxon>Erythrobacter/Porphyrobacter group</taxon>
        <taxon>Erythrobacter</taxon>
    </lineage>
</organism>
<sequence>MKGMMKQQVNSELRLFFKYLTAFALAVSGAVAVPFPLLAQAPANPAAAAAVEPTYADLATLSEAADLVIRVQIRRQTALKPERAPGLSAGFARLYIEAGTLALIAGRSGVGESIAYLVDVPLDARGKVPKLKNREMVLFADAVPGRPGEVQLVAPGAQLDFTPALESRLRPILTELYAAEVAPRITGISDALAVPGTLAGESETQIFLASADGSPVSLTILRRPGQTVQWGVSWGEIIDSSARPPAPETLRWYRLACALPAQLPSSANLARDPVARRLAAGDYAFVREALGPCERRITRGE</sequence>
<proteinExistence type="predicted"/>
<protein>
    <submittedName>
        <fullName evidence="1">Uncharacterized protein</fullName>
    </submittedName>
</protein>